<dbReference type="EMBL" id="JAWJWF010000004">
    <property type="protein sequence ID" value="KAK6634189.1"/>
    <property type="molecule type" value="Genomic_DNA"/>
</dbReference>
<keyword evidence="3" id="KW-1185">Reference proteome</keyword>
<comment type="caution">
    <text evidence="2">The sequence shown here is derived from an EMBL/GenBank/DDBJ whole genome shotgun (WGS) entry which is preliminary data.</text>
</comment>
<name>A0ABR1B3U9_POLSC</name>
<proteinExistence type="predicted"/>
<feature type="region of interest" description="Disordered" evidence="1">
    <location>
        <begin position="1"/>
        <end position="21"/>
    </location>
</feature>
<accession>A0ABR1B3U9</accession>
<evidence type="ECO:0000313" key="3">
    <source>
        <dbReference type="Proteomes" id="UP001359485"/>
    </source>
</evidence>
<organism evidence="2 3">
    <name type="scientific">Polyplax serrata</name>
    <name type="common">Common mouse louse</name>
    <dbReference type="NCBI Taxonomy" id="468196"/>
    <lineage>
        <taxon>Eukaryota</taxon>
        <taxon>Metazoa</taxon>
        <taxon>Ecdysozoa</taxon>
        <taxon>Arthropoda</taxon>
        <taxon>Hexapoda</taxon>
        <taxon>Insecta</taxon>
        <taxon>Pterygota</taxon>
        <taxon>Neoptera</taxon>
        <taxon>Paraneoptera</taxon>
        <taxon>Psocodea</taxon>
        <taxon>Troctomorpha</taxon>
        <taxon>Phthiraptera</taxon>
        <taxon>Anoplura</taxon>
        <taxon>Polyplacidae</taxon>
        <taxon>Polyplax</taxon>
    </lineage>
</organism>
<dbReference type="Proteomes" id="UP001359485">
    <property type="component" value="Unassembled WGS sequence"/>
</dbReference>
<protein>
    <submittedName>
        <fullName evidence="2">Uncharacterized protein</fullName>
    </submittedName>
</protein>
<sequence>MKEAEGKKSVPPLNLFGSMVKGGSRNSNQFFGKCKKEKRERERLEHFFERETLNQEVSHLCCACAEELEFEPEQSPERNICELDLAKLGRDGAIA</sequence>
<gene>
    <name evidence="2" type="ORF">RUM44_004797</name>
</gene>
<evidence type="ECO:0000256" key="1">
    <source>
        <dbReference type="SAM" id="MobiDB-lite"/>
    </source>
</evidence>
<reference evidence="2 3" key="1">
    <citation type="submission" date="2023-09" db="EMBL/GenBank/DDBJ databases">
        <title>Genomes of two closely related lineages of the louse Polyplax serrata with different host specificities.</title>
        <authorList>
            <person name="Martinu J."/>
            <person name="Tarabai H."/>
            <person name="Stefka J."/>
            <person name="Hypsa V."/>
        </authorList>
    </citation>
    <scope>NUCLEOTIDE SEQUENCE [LARGE SCALE GENOMIC DNA]</scope>
    <source>
        <strain evidence="2">98ZLc_SE</strain>
    </source>
</reference>
<evidence type="ECO:0000313" key="2">
    <source>
        <dbReference type="EMBL" id="KAK6634189.1"/>
    </source>
</evidence>